<proteinExistence type="predicted"/>
<gene>
    <name evidence="1" type="ORF">RPERSI_LOCUS25605</name>
</gene>
<accession>A0ACA9S2Y7</accession>
<name>A0ACA9S2Y7_9GLOM</name>
<dbReference type="EMBL" id="CAJVQC010084982">
    <property type="protein sequence ID" value="CAG8821528.1"/>
    <property type="molecule type" value="Genomic_DNA"/>
</dbReference>
<sequence>MNNPASVNMSDLMDSHNKTANVNNSTDNYNESTNIDNSLKNYNINNYDIDDILISNDSTSISFVLVSSVTNFDTGLTNSTTTNIISQTNSETSSQIALP</sequence>
<keyword evidence="2" id="KW-1185">Reference proteome</keyword>
<feature type="non-terminal residue" evidence="1">
    <location>
        <position position="99"/>
    </location>
</feature>
<comment type="caution">
    <text evidence="1">The sequence shown here is derived from an EMBL/GenBank/DDBJ whole genome shotgun (WGS) entry which is preliminary data.</text>
</comment>
<protein>
    <submittedName>
        <fullName evidence="1">10459_t:CDS:1</fullName>
    </submittedName>
</protein>
<organism evidence="1 2">
    <name type="scientific">Racocetra persica</name>
    <dbReference type="NCBI Taxonomy" id="160502"/>
    <lineage>
        <taxon>Eukaryota</taxon>
        <taxon>Fungi</taxon>
        <taxon>Fungi incertae sedis</taxon>
        <taxon>Mucoromycota</taxon>
        <taxon>Glomeromycotina</taxon>
        <taxon>Glomeromycetes</taxon>
        <taxon>Diversisporales</taxon>
        <taxon>Gigasporaceae</taxon>
        <taxon>Racocetra</taxon>
    </lineage>
</organism>
<reference evidence="1" key="1">
    <citation type="submission" date="2021-06" db="EMBL/GenBank/DDBJ databases">
        <authorList>
            <person name="Kallberg Y."/>
            <person name="Tangrot J."/>
            <person name="Rosling A."/>
        </authorList>
    </citation>
    <scope>NUCLEOTIDE SEQUENCE</scope>
    <source>
        <strain evidence="1">MA461A</strain>
    </source>
</reference>
<evidence type="ECO:0000313" key="2">
    <source>
        <dbReference type="Proteomes" id="UP000789920"/>
    </source>
</evidence>
<evidence type="ECO:0000313" key="1">
    <source>
        <dbReference type="EMBL" id="CAG8821528.1"/>
    </source>
</evidence>
<dbReference type="Proteomes" id="UP000789920">
    <property type="component" value="Unassembled WGS sequence"/>
</dbReference>